<proteinExistence type="predicted"/>
<gene>
    <name evidence="1" type="ORF">O53_2588</name>
</gene>
<comment type="caution">
    <text evidence="1">The sequence shown here is derived from an EMBL/GenBank/DDBJ whole genome shotgun (WGS) entry which is preliminary data.</text>
</comment>
<evidence type="ECO:0000313" key="1">
    <source>
        <dbReference type="EMBL" id="ELP53780.1"/>
    </source>
</evidence>
<dbReference type="EMBL" id="ANKQ01000002">
    <property type="protein sequence ID" value="ELP53780.1"/>
    <property type="molecule type" value="Genomic_DNA"/>
</dbReference>
<dbReference type="AlphaFoldDB" id="L7E2V3"/>
<protein>
    <submittedName>
        <fullName evidence="1">Uncharacterized protein</fullName>
    </submittedName>
</protein>
<evidence type="ECO:0000313" key="2">
    <source>
        <dbReference type="Proteomes" id="UP000010932"/>
    </source>
</evidence>
<organism evidence="1 2">
    <name type="scientific">Microcystis aeruginosa TAIHU98</name>
    <dbReference type="NCBI Taxonomy" id="1134457"/>
    <lineage>
        <taxon>Bacteria</taxon>
        <taxon>Bacillati</taxon>
        <taxon>Cyanobacteriota</taxon>
        <taxon>Cyanophyceae</taxon>
        <taxon>Oscillatoriophycideae</taxon>
        <taxon>Chroococcales</taxon>
        <taxon>Microcystaceae</taxon>
        <taxon>Microcystis</taxon>
    </lineage>
</organism>
<accession>L7E2V3</accession>
<reference evidence="1 2" key="1">
    <citation type="journal article" date="2013" name="Genome Announc.">
        <title>Whole-Genome Sequence of Microcystis aeruginosa TAIHU98, a Nontoxic Bloom-Forming Strain Isolated from Taihu Lake, China.</title>
        <authorList>
            <person name="Yang C."/>
            <person name="Zhang W."/>
            <person name="Ren M."/>
            <person name="Song L."/>
            <person name="Li T."/>
            <person name="Zhao J."/>
        </authorList>
    </citation>
    <scope>NUCLEOTIDE SEQUENCE [LARGE SCALE GENOMIC DNA]</scope>
    <source>
        <strain evidence="1 2">TAIHU98</strain>
    </source>
</reference>
<dbReference type="Proteomes" id="UP000010932">
    <property type="component" value="Unassembled WGS sequence"/>
</dbReference>
<sequence length="38" mass="4317">MTDHNSYYSKIMAAVTSTVVKESAEELTNSTEQRSNHR</sequence>
<name>L7E2V3_MICAE</name>